<dbReference type="InterPro" id="IPR018206">
    <property type="entry name" value="ETF_asu_C_CS"/>
</dbReference>
<comment type="similarity">
    <text evidence="1">Belongs to the ETF alpha-subunit/FixB family.</text>
</comment>
<dbReference type="CDD" id="cd01715">
    <property type="entry name" value="ETF_alpha"/>
    <property type="match status" value="1"/>
</dbReference>
<feature type="binding site" evidence="6">
    <location>
        <position position="315"/>
    </location>
    <ligand>
        <name>FAD</name>
        <dbReference type="ChEBI" id="CHEBI:57692"/>
    </ligand>
</feature>
<name>A0A2R6XYQ8_9BACL</name>
<dbReference type="PROSITE" id="PS00696">
    <property type="entry name" value="ETF_ALPHA"/>
    <property type="match status" value="1"/>
</dbReference>
<sequence>MAEEHQKEVVDETVDVKDLDAWRGIWIYGEVHDGELEGVALELLHAARPLADALETELGAVLLGSGVKRHAETLIAHGADNVYVVDHPELANYRTEVYHEALYQLIVRYKPEIMLFGSTANGKDLASAIATDLETGLTADTTMLGVNKEERLLEASRPAFGGNIMATILCKKHRPQMATVRPRVMRAGEPDVTRQGKINEESVTFSSQNLLKTIIETVKESSGDSGLETADIVVAFGKGVGDQRGLEMVQALAGVLGAAVGASRDVVEMGLIGREHQVGQTGVTVMPKIYIAIGISGAVQHLVGMQNSGTIIAINTDPEAPIMKIAHYAVVADAYALLPKLTASLNEALKEVKRDVLTV</sequence>
<dbReference type="EMBL" id="PEBX01000098">
    <property type="protein sequence ID" value="PTQ55558.1"/>
    <property type="molecule type" value="Genomic_DNA"/>
</dbReference>
<evidence type="ECO:0000256" key="5">
    <source>
        <dbReference type="ARBA" id="ARBA00022982"/>
    </source>
</evidence>
<dbReference type="GO" id="GO:0009055">
    <property type="term" value="F:electron transfer activity"/>
    <property type="evidence" value="ECO:0007669"/>
    <property type="project" value="InterPro"/>
</dbReference>
<dbReference type="InterPro" id="IPR014731">
    <property type="entry name" value="ETF_asu_C"/>
</dbReference>
<dbReference type="InterPro" id="IPR014729">
    <property type="entry name" value="Rossmann-like_a/b/a_fold"/>
</dbReference>
<dbReference type="AlphaFoldDB" id="A0A2R6XYQ8"/>
<evidence type="ECO:0000256" key="6">
    <source>
        <dbReference type="PIRSR" id="PIRSR000089-1"/>
    </source>
</evidence>
<evidence type="ECO:0000256" key="1">
    <source>
        <dbReference type="ARBA" id="ARBA00005817"/>
    </source>
</evidence>
<dbReference type="PANTHER" id="PTHR43153:SF1">
    <property type="entry name" value="ELECTRON TRANSFER FLAVOPROTEIN SUBUNIT ALPHA, MITOCHONDRIAL"/>
    <property type="match status" value="1"/>
</dbReference>
<dbReference type="PIRSF" id="PIRSF000089">
    <property type="entry name" value="Electra_flavoP_a"/>
    <property type="match status" value="1"/>
</dbReference>
<dbReference type="SUPFAM" id="SSF52467">
    <property type="entry name" value="DHS-like NAD/FAD-binding domain"/>
    <property type="match status" value="1"/>
</dbReference>
<protein>
    <submittedName>
        <fullName evidence="8">Electron transfer flavoprotein, alpha subunit</fullName>
    </submittedName>
</protein>
<dbReference type="InterPro" id="IPR001308">
    <property type="entry name" value="ETF_a/FixB"/>
</dbReference>
<dbReference type="Proteomes" id="UP000244338">
    <property type="component" value="Unassembled WGS sequence"/>
</dbReference>
<dbReference type="GO" id="GO:0050660">
    <property type="term" value="F:flavin adenine dinucleotide binding"/>
    <property type="evidence" value="ECO:0007669"/>
    <property type="project" value="InterPro"/>
</dbReference>
<feature type="binding site" evidence="6">
    <location>
        <begin position="294"/>
        <end position="301"/>
    </location>
    <ligand>
        <name>FAD</name>
        <dbReference type="ChEBI" id="CHEBI:57692"/>
    </ligand>
</feature>
<dbReference type="InterPro" id="IPR033947">
    <property type="entry name" value="ETF_alpha_N"/>
</dbReference>
<evidence type="ECO:0000256" key="4">
    <source>
        <dbReference type="ARBA" id="ARBA00022827"/>
    </source>
</evidence>
<comment type="cofactor">
    <cofactor evidence="6">
        <name>FAD</name>
        <dbReference type="ChEBI" id="CHEBI:57692"/>
    </cofactor>
    <text evidence="6">Binds 1 FAD per dimer.</text>
</comment>
<dbReference type="Gene3D" id="3.40.50.620">
    <property type="entry name" value="HUPs"/>
    <property type="match status" value="1"/>
</dbReference>
<reference evidence="9" key="1">
    <citation type="journal article" date="2018" name="Sci. Rep.">
        <title>Lignite coal burning seam in the remote Altai Mountains harbors a hydrogen-driven thermophilic microbial community.</title>
        <authorList>
            <person name="Kadnikov V.V."/>
            <person name="Mardanov A.V."/>
            <person name="Ivasenko D.A."/>
            <person name="Antsiferov D.V."/>
            <person name="Beletsky A.V."/>
            <person name="Karnachuk O.V."/>
            <person name="Ravin N.V."/>
        </authorList>
    </citation>
    <scope>NUCLEOTIDE SEQUENCE [LARGE SCALE GENOMIC DNA]</scope>
</reference>
<dbReference type="InterPro" id="IPR014730">
    <property type="entry name" value="ETF_a/b_N"/>
</dbReference>
<dbReference type="Pfam" id="PF00766">
    <property type="entry name" value="ETF_alpha"/>
    <property type="match status" value="1"/>
</dbReference>
<keyword evidence="4 6" id="KW-0274">FAD</keyword>
<proteinExistence type="inferred from homology"/>
<accession>A0A2R6XYQ8</accession>
<evidence type="ECO:0000256" key="2">
    <source>
        <dbReference type="ARBA" id="ARBA00022448"/>
    </source>
</evidence>
<evidence type="ECO:0000313" key="8">
    <source>
        <dbReference type="EMBL" id="PTQ55558.1"/>
    </source>
</evidence>
<feature type="binding site" evidence="6">
    <location>
        <begin position="277"/>
        <end position="281"/>
    </location>
    <ligand>
        <name>FAD</name>
        <dbReference type="ChEBI" id="CHEBI:57692"/>
    </ligand>
</feature>
<keyword evidence="5" id="KW-0249">Electron transport</keyword>
<dbReference type="GO" id="GO:0033539">
    <property type="term" value="P:fatty acid beta-oxidation using acyl-CoA dehydrogenase"/>
    <property type="evidence" value="ECO:0007669"/>
    <property type="project" value="TreeGrafter"/>
</dbReference>
<dbReference type="SUPFAM" id="SSF52402">
    <property type="entry name" value="Adenine nucleotide alpha hydrolases-like"/>
    <property type="match status" value="1"/>
</dbReference>
<feature type="domain" description="Electron transfer flavoprotein alpha/beta-subunit N-terminal" evidence="7">
    <location>
        <begin position="25"/>
        <end position="214"/>
    </location>
</feature>
<evidence type="ECO:0000259" key="7">
    <source>
        <dbReference type="SMART" id="SM00893"/>
    </source>
</evidence>
<keyword evidence="3" id="KW-0285">Flavoprotein</keyword>
<dbReference type="Gene3D" id="3.40.50.1220">
    <property type="entry name" value="TPP-binding domain"/>
    <property type="match status" value="1"/>
</dbReference>
<dbReference type="PANTHER" id="PTHR43153">
    <property type="entry name" value="ELECTRON TRANSFER FLAVOPROTEIN ALPHA"/>
    <property type="match status" value="1"/>
</dbReference>
<comment type="caution">
    <text evidence="8">The sequence shown here is derived from an EMBL/GenBank/DDBJ whole genome shotgun (WGS) entry which is preliminary data.</text>
</comment>
<organism evidence="8 9">
    <name type="scientific">Candidatus Carbonibacillus altaicus</name>
    <dbReference type="NCBI Taxonomy" id="2163959"/>
    <lineage>
        <taxon>Bacteria</taxon>
        <taxon>Bacillati</taxon>
        <taxon>Bacillota</taxon>
        <taxon>Bacilli</taxon>
        <taxon>Bacillales</taxon>
        <taxon>Candidatus Carbonibacillus</taxon>
    </lineage>
</organism>
<gene>
    <name evidence="8" type="ORF">BSOLF_1880</name>
</gene>
<dbReference type="InterPro" id="IPR029035">
    <property type="entry name" value="DHS-like_NAD/FAD-binding_dom"/>
</dbReference>
<dbReference type="SMART" id="SM00893">
    <property type="entry name" value="ETF"/>
    <property type="match status" value="1"/>
</dbReference>
<evidence type="ECO:0000256" key="3">
    <source>
        <dbReference type="ARBA" id="ARBA00022630"/>
    </source>
</evidence>
<keyword evidence="2" id="KW-0813">Transport</keyword>
<dbReference type="Pfam" id="PF01012">
    <property type="entry name" value="ETF"/>
    <property type="match status" value="1"/>
</dbReference>
<evidence type="ECO:0000313" key="9">
    <source>
        <dbReference type="Proteomes" id="UP000244338"/>
    </source>
</evidence>
<feature type="binding site" evidence="6">
    <location>
        <begin position="263"/>
        <end position="264"/>
    </location>
    <ligand>
        <name>FAD</name>
        <dbReference type="ChEBI" id="CHEBI:57692"/>
    </ligand>
</feature>